<evidence type="ECO:0000256" key="1">
    <source>
        <dbReference type="SAM" id="MobiDB-lite"/>
    </source>
</evidence>
<dbReference type="EMBL" id="LLXI01000362">
    <property type="protein sequence ID" value="PKY45052.1"/>
    <property type="molecule type" value="Genomic_DNA"/>
</dbReference>
<evidence type="ECO:0000259" key="2">
    <source>
        <dbReference type="Pfam" id="PF26638"/>
    </source>
</evidence>
<dbReference type="VEuPathDB" id="FungiDB:RhiirA1_427679"/>
<comment type="caution">
    <text evidence="3">The sequence shown here is derived from an EMBL/GenBank/DDBJ whole genome shotgun (WGS) entry which is preliminary data.</text>
</comment>
<dbReference type="Proteomes" id="UP000234323">
    <property type="component" value="Unassembled WGS sequence"/>
</dbReference>
<evidence type="ECO:0000313" key="3">
    <source>
        <dbReference type="EMBL" id="PKY45052.1"/>
    </source>
</evidence>
<dbReference type="AlphaFoldDB" id="A0A2I1GEJ9"/>
<dbReference type="Pfam" id="PF26638">
    <property type="entry name" value="DUF8211"/>
    <property type="match status" value="1"/>
</dbReference>
<feature type="region of interest" description="Disordered" evidence="1">
    <location>
        <begin position="236"/>
        <end position="256"/>
    </location>
</feature>
<accession>A0A2I1GEJ9</accession>
<keyword evidence="4" id="KW-1185">Reference proteome</keyword>
<protein>
    <recommendedName>
        <fullName evidence="2">DUF8211 domain-containing protein</fullName>
    </recommendedName>
</protein>
<feature type="domain" description="DUF8211" evidence="2">
    <location>
        <begin position="4"/>
        <end position="86"/>
    </location>
</feature>
<gene>
    <name evidence="3" type="ORF">RhiirA4_459539</name>
</gene>
<feature type="region of interest" description="Disordered" evidence="1">
    <location>
        <begin position="188"/>
        <end position="213"/>
    </location>
</feature>
<dbReference type="VEuPathDB" id="FungiDB:FUN_009212"/>
<reference evidence="3 4" key="1">
    <citation type="submission" date="2015-10" db="EMBL/GenBank/DDBJ databases">
        <title>Genome analyses suggest a sexual origin of heterokaryosis in a supposedly ancient asexual fungus.</title>
        <authorList>
            <person name="Ropars J."/>
            <person name="Sedzielewska K."/>
            <person name="Noel J."/>
            <person name="Charron P."/>
            <person name="Farinelli L."/>
            <person name="Marton T."/>
            <person name="Kruger M."/>
            <person name="Pelin A."/>
            <person name="Brachmann A."/>
            <person name="Corradi N."/>
        </authorList>
    </citation>
    <scope>NUCLEOTIDE SEQUENCE [LARGE SCALE GENOMIC DNA]</scope>
    <source>
        <strain evidence="3 4">A4</strain>
    </source>
</reference>
<name>A0A2I1GEJ9_9GLOM</name>
<dbReference type="InterPro" id="IPR058524">
    <property type="entry name" value="DUF8211"/>
</dbReference>
<proteinExistence type="predicted"/>
<feature type="compositionally biased region" description="Basic and acidic residues" evidence="1">
    <location>
        <begin position="242"/>
        <end position="256"/>
    </location>
</feature>
<sequence length="256" mass="30218">MLLRLKIHPSNNSRTRKKQQKCFERACKRVFNHEKSNAALSAEDKLIAARRQRFLFTKSQYINKLIHHLKYGNKDRIPNPKDYKFLVPLFFFKPRMINKLEKFLSRNTDEITANYNPMPLSDDYIRPEFLSYIPKTPLFKLEITDAYIQSDQVINDFYAPGLRKWFGHIKPEEKAKAKRDASIETASLQGTSVNTYQKDNDNGKKKSRHKKSKDQVLQEIADFTINYLDYARQQYSINENDETNHSDTSDDTRQIE</sequence>
<dbReference type="VEuPathDB" id="FungiDB:RhiirA1_521383"/>
<organism evidence="3 4">
    <name type="scientific">Rhizophagus irregularis</name>
    <dbReference type="NCBI Taxonomy" id="588596"/>
    <lineage>
        <taxon>Eukaryota</taxon>
        <taxon>Fungi</taxon>
        <taxon>Fungi incertae sedis</taxon>
        <taxon>Mucoromycota</taxon>
        <taxon>Glomeromycotina</taxon>
        <taxon>Glomeromycetes</taxon>
        <taxon>Glomerales</taxon>
        <taxon>Glomeraceae</taxon>
        <taxon>Rhizophagus</taxon>
    </lineage>
</organism>
<feature type="compositionally biased region" description="Polar residues" evidence="1">
    <location>
        <begin position="188"/>
        <end position="197"/>
    </location>
</feature>
<dbReference type="VEuPathDB" id="FungiDB:RhiirFUN_008018"/>
<evidence type="ECO:0000313" key="4">
    <source>
        <dbReference type="Proteomes" id="UP000234323"/>
    </source>
</evidence>